<dbReference type="NCBIfam" id="TIGR00121">
    <property type="entry name" value="birA_ligase"/>
    <property type="match status" value="1"/>
</dbReference>
<organism evidence="3 4">
    <name type="scientific">Campylobacter concisus</name>
    <dbReference type="NCBI Taxonomy" id="199"/>
    <lineage>
        <taxon>Bacteria</taxon>
        <taxon>Pseudomonadati</taxon>
        <taxon>Campylobacterota</taxon>
        <taxon>Epsilonproteobacteria</taxon>
        <taxon>Campylobacterales</taxon>
        <taxon>Campylobacteraceae</taxon>
        <taxon>Campylobacter</taxon>
    </lineage>
</organism>
<dbReference type="PATRIC" id="fig|199.248.peg.474"/>
<keyword evidence="1 3" id="KW-0436">Ligase</keyword>
<evidence type="ECO:0000256" key="1">
    <source>
        <dbReference type="ARBA" id="ARBA00022598"/>
    </source>
</evidence>
<dbReference type="InterPro" id="IPR045864">
    <property type="entry name" value="aa-tRNA-synth_II/BPL/LPL"/>
</dbReference>
<reference evidence="4" key="1">
    <citation type="submission" date="2015-08" db="EMBL/GenBank/DDBJ databases">
        <title>Comparative genomics of the Campylobacter concisus group.</title>
        <authorList>
            <person name="Miller W.G."/>
            <person name="Yee E."/>
            <person name="Chapman M.H."/>
            <person name="Huynh S."/>
            <person name="Bono J.L."/>
            <person name="On S.L.W."/>
            <person name="St Leger J."/>
            <person name="Foster G."/>
            <person name="Parker C.T."/>
        </authorList>
    </citation>
    <scope>NUCLEOTIDE SEQUENCE [LARGE SCALE GENOMIC DNA]</scope>
    <source>
        <strain evidence="4">ATCC 33237</strain>
    </source>
</reference>
<dbReference type="InterPro" id="IPR004143">
    <property type="entry name" value="BPL_LPL_catalytic"/>
</dbReference>
<evidence type="ECO:0000313" key="4">
    <source>
        <dbReference type="Proteomes" id="UP000066049"/>
    </source>
</evidence>
<name>A0A0M3V261_9BACT</name>
<dbReference type="InterPro" id="IPR004408">
    <property type="entry name" value="Biotin_CoA_COase_ligase"/>
</dbReference>
<sequence>MKVEFFQSLPSTQEFLVDALKNGEIKAPYMVVAYNQTKGVGSRGNSWEGLGGNLFMSFCISEDELPSDIPPPSISIYFSMLMREVLSELGSKCWLKWPNDFYVDERKIGGTLTNKVDEIYICGIGINLASAPKNAGILDIKASVDELVWGFVSMLDKKILWKPIFSKFRIDFCKSKSFITHIANRAVSLQDAEICDDGAILLNGEKVYSLR</sequence>
<evidence type="ECO:0000313" key="3">
    <source>
        <dbReference type="EMBL" id="ALF47152.1"/>
    </source>
</evidence>
<dbReference type="EMBL" id="CP012541">
    <property type="protein sequence ID" value="ALF47152.1"/>
    <property type="molecule type" value="Genomic_DNA"/>
</dbReference>
<dbReference type="Proteomes" id="UP000066049">
    <property type="component" value="Chromosome"/>
</dbReference>
<proteinExistence type="predicted"/>
<dbReference type="SUPFAM" id="SSF55681">
    <property type="entry name" value="Class II aaRS and biotin synthetases"/>
    <property type="match status" value="1"/>
</dbReference>
<dbReference type="GeneID" id="28662117"/>
<dbReference type="NCBIfam" id="NF006294">
    <property type="entry name" value="PRK08477.1"/>
    <property type="match status" value="1"/>
</dbReference>
<dbReference type="AlphaFoldDB" id="A0A0M3V261"/>
<feature type="domain" description="BPL/LPL catalytic" evidence="2">
    <location>
        <begin position="1"/>
        <end position="180"/>
    </location>
</feature>
<dbReference type="EC" id="6.3.4.15" evidence="3"/>
<dbReference type="PANTHER" id="PTHR12835">
    <property type="entry name" value="BIOTIN PROTEIN LIGASE"/>
    <property type="match status" value="1"/>
</dbReference>
<dbReference type="GO" id="GO:0005737">
    <property type="term" value="C:cytoplasm"/>
    <property type="evidence" value="ECO:0007669"/>
    <property type="project" value="TreeGrafter"/>
</dbReference>
<dbReference type="KEGG" id="ccoc:CCON33237_0447"/>
<dbReference type="Pfam" id="PF03099">
    <property type="entry name" value="BPL_LplA_LipB"/>
    <property type="match status" value="1"/>
</dbReference>
<dbReference type="PROSITE" id="PS51733">
    <property type="entry name" value="BPL_LPL_CATALYTIC"/>
    <property type="match status" value="1"/>
</dbReference>
<evidence type="ECO:0000259" key="2">
    <source>
        <dbReference type="PROSITE" id="PS51733"/>
    </source>
</evidence>
<dbReference type="Gene3D" id="3.30.930.10">
    <property type="entry name" value="Bira Bifunctional Protein, Domain 2"/>
    <property type="match status" value="1"/>
</dbReference>
<accession>A0A0M3V261</accession>
<dbReference type="PANTHER" id="PTHR12835:SF5">
    <property type="entry name" value="BIOTIN--PROTEIN LIGASE"/>
    <property type="match status" value="1"/>
</dbReference>
<gene>
    <name evidence="3" type="primary">birA</name>
    <name evidence="3" type="ORF">CCON33237_0447</name>
</gene>
<protein>
    <submittedName>
        <fullName evidence="3">Biotin-[acetyl-CoA-carboxylase] ligase</fullName>
        <ecNumber evidence="3">6.3.4.15</ecNumber>
    </submittedName>
</protein>
<dbReference type="GO" id="GO:0004077">
    <property type="term" value="F:biotin--[biotin carboxyl-carrier protein] ligase activity"/>
    <property type="evidence" value="ECO:0007669"/>
    <property type="project" value="UniProtKB-EC"/>
</dbReference>
<dbReference type="RefSeq" id="WP_054196216.1">
    <property type="nucleotide sequence ID" value="NZ_CABMKQ010000002.1"/>
</dbReference>